<feature type="region of interest" description="Disordered" evidence="1">
    <location>
        <begin position="1"/>
        <end position="151"/>
    </location>
</feature>
<proteinExistence type="predicted"/>
<evidence type="ECO:0000313" key="3">
    <source>
        <dbReference type="Proteomes" id="UP000799291"/>
    </source>
</evidence>
<evidence type="ECO:0000256" key="1">
    <source>
        <dbReference type="SAM" id="MobiDB-lite"/>
    </source>
</evidence>
<keyword evidence="3" id="KW-1185">Reference proteome</keyword>
<feature type="region of interest" description="Disordered" evidence="1">
    <location>
        <begin position="503"/>
        <end position="528"/>
    </location>
</feature>
<protein>
    <submittedName>
        <fullName evidence="2">Uncharacterized protein</fullName>
    </submittedName>
</protein>
<gene>
    <name evidence="2" type="ORF">K458DRAFT_492972</name>
</gene>
<sequence length="556" mass="61502">MQISKAPLLKKRTTGMRFARRDLVLPLNATGKRKRMQKSKQTPVSKPGTNTSSKGTMRKTVFGPGTRLGDGPDAPLPVDDSEDDERHSQRQHNQLDTSDWLEASVRPTNPIFAPDIKPYRYTPSTSDRIDPSIDQTTDIEHDHGFSPRKDSSSFQIAVRSKARQPSVESVFVLEERSVGSSQLNGSLRQSRIAYPYRTSLDASRTIQDRHSPSTTAYPTETRIGHGLWRENSEQTCFTDTEGSRPTTMRELKNAGRISRLGGPTPSLGQPRARVKPIPPSAQPLDNKPPKKRPYPSAAIKGDIAASRPSIEREFTLADIPDFGLRIKVANLIEIVPHVPVQDLYDLLLDSKGHYEGAEAQVFRQLSQTPLPTYYHHDSVPATKSALSRKGDEEVMVKVDLDDPDIYLESDAPPSPSPLPAPKKATSRKPKKLPTKSNGSTKVSTESRPRATPKIPATNSTSELEIIFRTKPRGVATNIEMKRPAKAPRPGRAKGLERDFIVVDGDSEDDGSYGEKDSVGYSDDSGSDIAMDEDLATSLYIDMRRPFHESDTMMDTA</sequence>
<dbReference type="AlphaFoldDB" id="A0A6G1ICB4"/>
<evidence type="ECO:0000313" key="2">
    <source>
        <dbReference type="EMBL" id="KAF2675601.1"/>
    </source>
</evidence>
<organism evidence="2 3">
    <name type="scientific">Lentithecium fluviatile CBS 122367</name>
    <dbReference type="NCBI Taxonomy" id="1168545"/>
    <lineage>
        <taxon>Eukaryota</taxon>
        <taxon>Fungi</taxon>
        <taxon>Dikarya</taxon>
        <taxon>Ascomycota</taxon>
        <taxon>Pezizomycotina</taxon>
        <taxon>Dothideomycetes</taxon>
        <taxon>Pleosporomycetidae</taxon>
        <taxon>Pleosporales</taxon>
        <taxon>Massarineae</taxon>
        <taxon>Lentitheciaceae</taxon>
        <taxon>Lentithecium</taxon>
    </lineage>
</organism>
<feature type="compositionally biased region" description="Low complexity" evidence="1">
    <location>
        <begin position="518"/>
        <end position="527"/>
    </location>
</feature>
<dbReference type="OrthoDB" id="3798749at2759"/>
<feature type="compositionally biased region" description="Polar residues" evidence="1">
    <location>
        <begin position="39"/>
        <end position="55"/>
    </location>
</feature>
<dbReference type="Proteomes" id="UP000799291">
    <property type="component" value="Unassembled WGS sequence"/>
</dbReference>
<feature type="region of interest" description="Disordered" evidence="1">
    <location>
        <begin position="254"/>
        <end position="303"/>
    </location>
</feature>
<dbReference type="EMBL" id="MU005662">
    <property type="protein sequence ID" value="KAF2675601.1"/>
    <property type="molecule type" value="Genomic_DNA"/>
</dbReference>
<feature type="compositionally biased region" description="Polar residues" evidence="1">
    <location>
        <begin position="434"/>
        <end position="445"/>
    </location>
</feature>
<feature type="compositionally biased region" description="Basic and acidic residues" evidence="1">
    <location>
        <begin position="138"/>
        <end position="151"/>
    </location>
</feature>
<accession>A0A6G1ICB4</accession>
<name>A0A6G1ICB4_9PLEO</name>
<feature type="region of interest" description="Disordered" evidence="1">
    <location>
        <begin position="404"/>
        <end position="461"/>
    </location>
</feature>
<feature type="compositionally biased region" description="Basic residues" evidence="1">
    <location>
        <begin position="424"/>
        <end position="433"/>
    </location>
</feature>
<reference evidence="2" key="1">
    <citation type="journal article" date="2020" name="Stud. Mycol.">
        <title>101 Dothideomycetes genomes: a test case for predicting lifestyles and emergence of pathogens.</title>
        <authorList>
            <person name="Haridas S."/>
            <person name="Albert R."/>
            <person name="Binder M."/>
            <person name="Bloem J."/>
            <person name="Labutti K."/>
            <person name="Salamov A."/>
            <person name="Andreopoulos B."/>
            <person name="Baker S."/>
            <person name="Barry K."/>
            <person name="Bills G."/>
            <person name="Bluhm B."/>
            <person name="Cannon C."/>
            <person name="Castanera R."/>
            <person name="Culley D."/>
            <person name="Daum C."/>
            <person name="Ezra D."/>
            <person name="Gonzalez J."/>
            <person name="Henrissat B."/>
            <person name="Kuo A."/>
            <person name="Liang C."/>
            <person name="Lipzen A."/>
            <person name="Lutzoni F."/>
            <person name="Magnuson J."/>
            <person name="Mondo S."/>
            <person name="Nolan M."/>
            <person name="Ohm R."/>
            <person name="Pangilinan J."/>
            <person name="Park H.-J."/>
            <person name="Ramirez L."/>
            <person name="Alfaro M."/>
            <person name="Sun H."/>
            <person name="Tritt A."/>
            <person name="Yoshinaga Y."/>
            <person name="Zwiers L.-H."/>
            <person name="Turgeon B."/>
            <person name="Goodwin S."/>
            <person name="Spatafora J."/>
            <person name="Crous P."/>
            <person name="Grigoriev I."/>
        </authorList>
    </citation>
    <scope>NUCLEOTIDE SEQUENCE</scope>
    <source>
        <strain evidence="2">CBS 122367</strain>
    </source>
</reference>